<evidence type="ECO:0000313" key="1">
    <source>
        <dbReference type="EMBL" id="MEN7548086.1"/>
    </source>
</evidence>
<dbReference type="AlphaFoldDB" id="A0AAW9S4T3"/>
<name>A0AAW9S4T3_9BACT</name>
<gene>
    <name evidence="1" type="ORF">AAG747_09200</name>
</gene>
<dbReference type="PROSITE" id="PS51257">
    <property type="entry name" value="PROKAR_LIPOPROTEIN"/>
    <property type="match status" value="1"/>
</dbReference>
<evidence type="ECO:0000313" key="2">
    <source>
        <dbReference type="Proteomes" id="UP001403385"/>
    </source>
</evidence>
<dbReference type="Proteomes" id="UP001403385">
    <property type="component" value="Unassembled WGS sequence"/>
</dbReference>
<organism evidence="1 2">
    <name type="scientific">Rapidithrix thailandica</name>
    <dbReference type="NCBI Taxonomy" id="413964"/>
    <lineage>
        <taxon>Bacteria</taxon>
        <taxon>Pseudomonadati</taxon>
        <taxon>Bacteroidota</taxon>
        <taxon>Cytophagia</taxon>
        <taxon>Cytophagales</taxon>
        <taxon>Flammeovirgaceae</taxon>
        <taxon>Rapidithrix</taxon>
    </lineage>
</organism>
<comment type="caution">
    <text evidence="1">The sequence shown here is derived from an EMBL/GenBank/DDBJ whole genome shotgun (WGS) entry which is preliminary data.</text>
</comment>
<proteinExistence type="predicted"/>
<keyword evidence="2" id="KW-1185">Reference proteome</keyword>
<protein>
    <submittedName>
        <fullName evidence="1">Uncharacterized protein</fullName>
    </submittedName>
</protein>
<dbReference type="EMBL" id="JBDKWZ010000004">
    <property type="protein sequence ID" value="MEN7548086.1"/>
    <property type="molecule type" value="Genomic_DNA"/>
</dbReference>
<reference evidence="1 2" key="1">
    <citation type="submission" date="2024-04" db="EMBL/GenBank/DDBJ databases">
        <title>Novel genus in family Flammeovirgaceae.</title>
        <authorList>
            <person name="Nguyen T.H."/>
            <person name="Vuong T.Q."/>
            <person name="Le H."/>
            <person name="Kim S.-G."/>
        </authorList>
    </citation>
    <scope>NUCLEOTIDE SEQUENCE [LARGE SCALE GENOMIC DNA]</scope>
    <source>
        <strain evidence="1 2">JCM 23209</strain>
    </source>
</reference>
<accession>A0AAW9S4T3</accession>
<dbReference type="RefSeq" id="WP_346820867.1">
    <property type="nucleotide sequence ID" value="NZ_JBDKWZ010000004.1"/>
</dbReference>
<sequence>MKNQIVKFAILFSIVLGFISCTDASRARIGGFGDEFKVEMINCDGTVARTWISSGKVLSEQNSDGYFFKDKESGKLIEVTGRLIITKQ</sequence>